<dbReference type="VEuPathDB" id="FungiDB:ASPZODRAFT_319185"/>
<name>A0A1L9SV62_9EURO</name>
<accession>A0A1L9SV62</accession>
<feature type="compositionally biased region" description="Basic and acidic residues" evidence="1">
    <location>
        <begin position="177"/>
        <end position="196"/>
    </location>
</feature>
<evidence type="ECO:0000256" key="1">
    <source>
        <dbReference type="SAM" id="MobiDB-lite"/>
    </source>
</evidence>
<organism evidence="2 3">
    <name type="scientific">Penicilliopsis zonata CBS 506.65</name>
    <dbReference type="NCBI Taxonomy" id="1073090"/>
    <lineage>
        <taxon>Eukaryota</taxon>
        <taxon>Fungi</taxon>
        <taxon>Dikarya</taxon>
        <taxon>Ascomycota</taxon>
        <taxon>Pezizomycotina</taxon>
        <taxon>Eurotiomycetes</taxon>
        <taxon>Eurotiomycetidae</taxon>
        <taxon>Eurotiales</taxon>
        <taxon>Aspergillaceae</taxon>
        <taxon>Penicilliopsis</taxon>
    </lineage>
</organism>
<dbReference type="EMBL" id="KV878336">
    <property type="protein sequence ID" value="OJJ51105.1"/>
    <property type="molecule type" value="Genomic_DNA"/>
</dbReference>
<keyword evidence="3" id="KW-1185">Reference proteome</keyword>
<dbReference type="RefSeq" id="XP_022585615.1">
    <property type="nucleotide sequence ID" value="XM_022728226.1"/>
</dbReference>
<dbReference type="GeneID" id="34614690"/>
<dbReference type="AlphaFoldDB" id="A0A1L9SV62"/>
<feature type="region of interest" description="Disordered" evidence="1">
    <location>
        <begin position="171"/>
        <end position="197"/>
    </location>
</feature>
<evidence type="ECO:0000313" key="3">
    <source>
        <dbReference type="Proteomes" id="UP000184188"/>
    </source>
</evidence>
<reference evidence="3" key="1">
    <citation type="journal article" date="2017" name="Genome Biol.">
        <title>Comparative genomics reveals high biological diversity and specific adaptations in the industrially and medically important fungal genus Aspergillus.</title>
        <authorList>
            <person name="de Vries R.P."/>
            <person name="Riley R."/>
            <person name="Wiebenga A."/>
            <person name="Aguilar-Osorio G."/>
            <person name="Amillis S."/>
            <person name="Uchima C.A."/>
            <person name="Anderluh G."/>
            <person name="Asadollahi M."/>
            <person name="Askin M."/>
            <person name="Barry K."/>
            <person name="Battaglia E."/>
            <person name="Bayram O."/>
            <person name="Benocci T."/>
            <person name="Braus-Stromeyer S.A."/>
            <person name="Caldana C."/>
            <person name="Canovas D."/>
            <person name="Cerqueira G.C."/>
            <person name="Chen F."/>
            <person name="Chen W."/>
            <person name="Choi C."/>
            <person name="Clum A."/>
            <person name="Dos Santos R.A."/>
            <person name="Damasio A.R."/>
            <person name="Diallinas G."/>
            <person name="Emri T."/>
            <person name="Fekete E."/>
            <person name="Flipphi M."/>
            <person name="Freyberg S."/>
            <person name="Gallo A."/>
            <person name="Gournas C."/>
            <person name="Habgood R."/>
            <person name="Hainaut M."/>
            <person name="Harispe M.L."/>
            <person name="Henrissat B."/>
            <person name="Hilden K.S."/>
            <person name="Hope R."/>
            <person name="Hossain A."/>
            <person name="Karabika E."/>
            <person name="Karaffa L."/>
            <person name="Karanyi Z."/>
            <person name="Krasevec N."/>
            <person name="Kuo A."/>
            <person name="Kusch H."/>
            <person name="LaButti K."/>
            <person name="Lagendijk E.L."/>
            <person name="Lapidus A."/>
            <person name="Levasseur A."/>
            <person name="Lindquist E."/>
            <person name="Lipzen A."/>
            <person name="Logrieco A.F."/>
            <person name="MacCabe A."/>
            <person name="Maekelae M.R."/>
            <person name="Malavazi I."/>
            <person name="Melin P."/>
            <person name="Meyer V."/>
            <person name="Mielnichuk N."/>
            <person name="Miskei M."/>
            <person name="Molnar A.P."/>
            <person name="Mule G."/>
            <person name="Ngan C.Y."/>
            <person name="Orejas M."/>
            <person name="Orosz E."/>
            <person name="Ouedraogo J.P."/>
            <person name="Overkamp K.M."/>
            <person name="Park H.-S."/>
            <person name="Perrone G."/>
            <person name="Piumi F."/>
            <person name="Punt P.J."/>
            <person name="Ram A.F."/>
            <person name="Ramon A."/>
            <person name="Rauscher S."/>
            <person name="Record E."/>
            <person name="Riano-Pachon D.M."/>
            <person name="Robert V."/>
            <person name="Roehrig J."/>
            <person name="Ruller R."/>
            <person name="Salamov A."/>
            <person name="Salih N.S."/>
            <person name="Samson R.A."/>
            <person name="Sandor E."/>
            <person name="Sanguinetti M."/>
            <person name="Schuetze T."/>
            <person name="Sepcic K."/>
            <person name="Shelest E."/>
            <person name="Sherlock G."/>
            <person name="Sophianopoulou V."/>
            <person name="Squina F.M."/>
            <person name="Sun H."/>
            <person name="Susca A."/>
            <person name="Todd R.B."/>
            <person name="Tsang A."/>
            <person name="Unkles S.E."/>
            <person name="van de Wiele N."/>
            <person name="van Rossen-Uffink D."/>
            <person name="Oliveira J.V."/>
            <person name="Vesth T.C."/>
            <person name="Visser J."/>
            <person name="Yu J.-H."/>
            <person name="Zhou M."/>
            <person name="Andersen M.R."/>
            <person name="Archer D.B."/>
            <person name="Baker S.E."/>
            <person name="Benoit I."/>
            <person name="Brakhage A.A."/>
            <person name="Braus G.H."/>
            <person name="Fischer R."/>
            <person name="Frisvad J.C."/>
            <person name="Goldman G.H."/>
            <person name="Houbraken J."/>
            <person name="Oakley B."/>
            <person name="Pocsi I."/>
            <person name="Scazzocchio C."/>
            <person name="Seiboth B."/>
            <person name="vanKuyk P.A."/>
            <person name="Wortman J."/>
            <person name="Dyer P.S."/>
            <person name="Grigoriev I.V."/>
        </authorList>
    </citation>
    <scope>NUCLEOTIDE SEQUENCE [LARGE SCALE GENOMIC DNA]</scope>
    <source>
        <strain evidence="3">CBS 506.65</strain>
    </source>
</reference>
<evidence type="ECO:0000313" key="2">
    <source>
        <dbReference type="EMBL" id="OJJ51105.1"/>
    </source>
</evidence>
<sequence length="209" mass="23701">MKWLRGAFHSARPPRRILEISILVAIFPGTLTRHCMRPKRKEKEQPLKESGFTAGPLMRSLMPSLNFICGNDQGSIKETEKKNPDGKFRHPLHSPQHDLWQNWISLRGAIPLERYTHSARLATALNPAHFMYCQHITAAEGDIEGACCLCRKRNNERPTCAGGTTWAGRKASRNHVRREGLKNRHGDGNPRRRPLDQHTLILASFTSEG</sequence>
<dbReference type="Proteomes" id="UP000184188">
    <property type="component" value="Unassembled WGS sequence"/>
</dbReference>
<proteinExistence type="predicted"/>
<gene>
    <name evidence="2" type="ORF">ASPZODRAFT_319185</name>
</gene>
<protein>
    <submittedName>
        <fullName evidence="2">Uncharacterized protein</fullName>
    </submittedName>
</protein>